<feature type="transmembrane region" description="Helical" evidence="1">
    <location>
        <begin position="333"/>
        <end position="356"/>
    </location>
</feature>
<feature type="transmembrane region" description="Helical" evidence="1">
    <location>
        <begin position="385"/>
        <end position="403"/>
    </location>
</feature>
<feature type="transmembrane region" description="Helical" evidence="1">
    <location>
        <begin position="43"/>
        <end position="62"/>
    </location>
</feature>
<dbReference type="InterPro" id="IPR001927">
    <property type="entry name" value="Na/Gal_symport"/>
</dbReference>
<evidence type="ECO:0000256" key="1">
    <source>
        <dbReference type="SAM" id="Phobius"/>
    </source>
</evidence>
<protein>
    <submittedName>
        <fullName evidence="2">Glycoside-pentoside-hexuronide (GPH):cation symporter</fullName>
    </submittedName>
</protein>
<dbReference type="InterPro" id="IPR039672">
    <property type="entry name" value="MFS_2"/>
</dbReference>
<feature type="transmembrane region" description="Helical" evidence="1">
    <location>
        <begin position="240"/>
        <end position="270"/>
    </location>
</feature>
<proteinExistence type="predicted"/>
<name>A0ABQ0B3G8_9FIRM</name>
<feature type="transmembrane region" description="Helical" evidence="1">
    <location>
        <begin position="110"/>
        <end position="131"/>
    </location>
</feature>
<keyword evidence="1" id="KW-0812">Transmembrane</keyword>
<dbReference type="RefSeq" id="WP_256162312.1">
    <property type="nucleotide sequence ID" value="NZ_BAABYW010000001.1"/>
</dbReference>
<reference evidence="2 3" key="1">
    <citation type="submission" date="2024-04" db="EMBL/GenBank/DDBJ databases">
        <title>Defined microbial consortia suppress multidrug-resistant proinflammatory Enterobacteriaceae via ecological control.</title>
        <authorList>
            <person name="Furuichi M."/>
            <person name="Kawaguchi T."/>
            <person name="Pust M."/>
            <person name="Yasuma K."/>
            <person name="Plichta D."/>
            <person name="Hasegawa N."/>
            <person name="Ohya T."/>
            <person name="Bhattarai S."/>
            <person name="Sasajima S."/>
            <person name="Aoto Y."/>
            <person name="Tuganbaev T."/>
            <person name="Yaginuma M."/>
            <person name="Ueda M."/>
            <person name="Okahashi N."/>
            <person name="Amafuji K."/>
            <person name="Kiridooshi Y."/>
            <person name="Sugita K."/>
            <person name="Strazar M."/>
            <person name="Skelly A."/>
            <person name="Suda W."/>
            <person name="Hattori M."/>
            <person name="Nakamoto N."/>
            <person name="Caballero S."/>
            <person name="Norman J."/>
            <person name="Olle B."/>
            <person name="Tanoue T."/>
            <person name="Arita M."/>
            <person name="Bucci V."/>
            <person name="Atarashi K."/>
            <person name="Xavier R."/>
            <person name="Honda K."/>
        </authorList>
    </citation>
    <scope>NUCLEOTIDE SEQUENCE [LARGE SCALE GENOMIC DNA]</scope>
    <source>
        <strain evidence="3">k04-0078-D8-1</strain>
    </source>
</reference>
<organism evidence="2 3">
    <name type="scientific">Blautia hominis</name>
    <dbReference type="NCBI Taxonomy" id="2025493"/>
    <lineage>
        <taxon>Bacteria</taxon>
        <taxon>Bacillati</taxon>
        <taxon>Bacillota</taxon>
        <taxon>Clostridia</taxon>
        <taxon>Lachnospirales</taxon>
        <taxon>Lachnospiraceae</taxon>
        <taxon>Blautia</taxon>
    </lineage>
</organism>
<feature type="transmembrane region" description="Helical" evidence="1">
    <location>
        <begin position="83"/>
        <end position="104"/>
    </location>
</feature>
<dbReference type="SUPFAM" id="SSF103473">
    <property type="entry name" value="MFS general substrate transporter"/>
    <property type="match status" value="1"/>
</dbReference>
<dbReference type="PANTHER" id="PTHR11328">
    <property type="entry name" value="MAJOR FACILITATOR SUPERFAMILY DOMAIN-CONTAINING PROTEIN"/>
    <property type="match status" value="1"/>
</dbReference>
<feature type="transmembrane region" description="Helical" evidence="1">
    <location>
        <begin position="276"/>
        <end position="297"/>
    </location>
</feature>
<dbReference type="InterPro" id="IPR036259">
    <property type="entry name" value="MFS_trans_sf"/>
</dbReference>
<keyword evidence="1" id="KW-0472">Membrane</keyword>
<feature type="transmembrane region" description="Helical" evidence="1">
    <location>
        <begin position="12"/>
        <end position="37"/>
    </location>
</feature>
<evidence type="ECO:0000313" key="2">
    <source>
        <dbReference type="EMBL" id="GAA6406001.1"/>
    </source>
</evidence>
<dbReference type="EMBL" id="BAABYW010000001">
    <property type="protein sequence ID" value="GAA6406001.1"/>
    <property type="molecule type" value="Genomic_DNA"/>
</dbReference>
<accession>A0ABQ0B3G8</accession>
<sequence>MSEKKYLKWYQKFAFGLGDVAGGGAFAFLSSFVMIYLTNTVGLNAGVIGTLMMFSRVFDGITDVFFGTLIDRTKSKMGKARPWMFYGQFGVSATLFLVFAIPNVSQTMQYAYFFVFYTALNAVFYTANNIAYSSLTALITRNPQERVQCGSIRFILSSITYTVVASVAMGMVDSFGGGAVGWRMTALIFAVFALAVNSISVFMVKEVPEEDEITETTEKVQVDKKISLLRSIKILFTNKYYLMLLAFYFLYYGGSGLSGGVGAYFCTYYLEDVSLLGPLTMCMSLPMSIGLLLNPFLVKKLGSMRRVNMWGFVVYTICSILFIPAAIGRNLPFMMVILCIRTIGNAPMMGTVNALIAEVSTQIYHYEGEHLEGTMYSCSSIGNKVGTGIGGAIAGWILAFSGFDGMAAVQTANAVNVMFGMYVFTPIITGALIVLVIYLLKVEDENKMWEAEHTRK</sequence>
<feature type="transmembrane region" description="Helical" evidence="1">
    <location>
        <begin position="184"/>
        <end position="204"/>
    </location>
</feature>
<dbReference type="NCBIfam" id="TIGR00792">
    <property type="entry name" value="gph"/>
    <property type="match status" value="1"/>
</dbReference>
<dbReference type="Proteomes" id="UP001600943">
    <property type="component" value="Unassembled WGS sequence"/>
</dbReference>
<feature type="transmembrane region" description="Helical" evidence="1">
    <location>
        <begin position="415"/>
        <end position="440"/>
    </location>
</feature>
<gene>
    <name evidence="2" type="ORF">K040078D81_01180</name>
</gene>
<comment type="caution">
    <text evidence="2">The sequence shown here is derived from an EMBL/GenBank/DDBJ whole genome shotgun (WGS) entry which is preliminary data.</text>
</comment>
<dbReference type="Pfam" id="PF13347">
    <property type="entry name" value="MFS_2"/>
    <property type="match status" value="1"/>
</dbReference>
<feature type="transmembrane region" description="Helical" evidence="1">
    <location>
        <begin position="309"/>
        <end position="327"/>
    </location>
</feature>
<dbReference type="PANTHER" id="PTHR11328:SF24">
    <property type="entry name" value="MAJOR FACILITATOR SUPERFAMILY (MFS) PROFILE DOMAIN-CONTAINING PROTEIN"/>
    <property type="match status" value="1"/>
</dbReference>
<keyword evidence="1" id="KW-1133">Transmembrane helix</keyword>
<evidence type="ECO:0000313" key="3">
    <source>
        <dbReference type="Proteomes" id="UP001600943"/>
    </source>
</evidence>
<feature type="transmembrane region" description="Helical" evidence="1">
    <location>
        <begin position="152"/>
        <end position="172"/>
    </location>
</feature>
<dbReference type="Gene3D" id="1.20.1250.20">
    <property type="entry name" value="MFS general substrate transporter like domains"/>
    <property type="match status" value="2"/>
</dbReference>
<keyword evidence="3" id="KW-1185">Reference proteome</keyword>